<dbReference type="PIRSF" id="PIRSF004846">
    <property type="entry name" value="ModA"/>
    <property type="match status" value="1"/>
</dbReference>
<dbReference type="PANTHER" id="PTHR30632:SF0">
    <property type="entry name" value="SULFATE-BINDING PROTEIN"/>
    <property type="match status" value="1"/>
</dbReference>
<feature type="binding site" evidence="4">
    <location>
        <position position="87"/>
    </location>
    <ligand>
        <name>molybdate</name>
        <dbReference type="ChEBI" id="CHEBI:36264"/>
    </ligand>
</feature>
<dbReference type="Gene3D" id="3.40.190.10">
    <property type="entry name" value="Periplasmic binding protein-like II"/>
    <property type="match status" value="2"/>
</dbReference>
<dbReference type="OrthoDB" id="9785015at2"/>
<feature type="binding site" evidence="4">
    <location>
        <position position="59"/>
    </location>
    <ligand>
        <name>molybdate</name>
        <dbReference type="ChEBI" id="CHEBI:36264"/>
    </ligand>
</feature>
<dbReference type="Pfam" id="PF13531">
    <property type="entry name" value="SBP_bac_11"/>
    <property type="match status" value="1"/>
</dbReference>
<dbReference type="InterPro" id="IPR050682">
    <property type="entry name" value="ModA/WtpA"/>
</dbReference>
<dbReference type="GO" id="GO:0015689">
    <property type="term" value="P:molybdate ion transport"/>
    <property type="evidence" value="ECO:0007669"/>
    <property type="project" value="InterPro"/>
</dbReference>
<comment type="caution">
    <text evidence="6">The sequence shown here is derived from an EMBL/GenBank/DDBJ whole genome shotgun (WGS) entry which is preliminary data.</text>
</comment>
<evidence type="ECO:0000256" key="5">
    <source>
        <dbReference type="SAM" id="SignalP"/>
    </source>
</evidence>
<dbReference type="EMBL" id="CAJA01000391">
    <property type="protein sequence ID" value="CCH74492.1"/>
    <property type="molecule type" value="Genomic_DNA"/>
</dbReference>
<evidence type="ECO:0000313" key="7">
    <source>
        <dbReference type="Proteomes" id="UP000035763"/>
    </source>
</evidence>
<dbReference type="PROSITE" id="PS51257">
    <property type="entry name" value="PROKAR_LIPOPROTEIN"/>
    <property type="match status" value="1"/>
</dbReference>
<protein>
    <submittedName>
        <fullName evidence="6">Molybdate-binding protein</fullName>
    </submittedName>
</protein>
<dbReference type="NCBIfam" id="TIGR01256">
    <property type="entry name" value="modA"/>
    <property type="match status" value="1"/>
</dbReference>
<evidence type="ECO:0000256" key="2">
    <source>
        <dbReference type="ARBA" id="ARBA00022723"/>
    </source>
</evidence>
<proteinExistence type="inferred from homology"/>
<evidence type="ECO:0000313" key="6">
    <source>
        <dbReference type="EMBL" id="CCH74492.1"/>
    </source>
</evidence>
<gene>
    <name evidence="6" type="primary">modA</name>
    <name evidence="6" type="ORF">BN11_4500004</name>
</gene>
<name>W6JZ95_9MICO</name>
<dbReference type="SUPFAM" id="SSF53850">
    <property type="entry name" value="Periplasmic binding protein-like II"/>
    <property type="match status" value="1"/>
</dbReference>
<dbReference type="AlphaFoldDB" id="W6JZ95"/>
<reference evidence="6 7" key="1">
    <citation type="journal article" date="2013" name="ISME J.">
        <title>A metabolic model for members of the genus Tetrasphaera involved in enhanced biological phosphorus removal.</title>
        <authorList>
            <person name="Kristiansen R."/>
            <person name="Nguyen H.T.T."/>
            <person name="Saunders A.M."/>
            <person name="Nielsen J.L."/>
            <person name="Wimmer R."/>
            <person name="Le V.Q."/>
            <person name="McIlroy S.J."/>
            <person name="Petrovski S."/>
            <person name="Seviour R.J."/>
            <person name="Calteau A."/>
            <person name="Nielsen K.L."/>
            <person name="Nielsen P.H."/>
        </authorList>
    </citation>
    <scope>NUCLEOTIDE SEQUENCE [LARGE SCALE GENOMIC DNA]</scope>
    <source>
        <strain evidence="6 7">Ben110</strain>
    </source>
</reference>
<dbReference type="Proteomes" id="UP000035763">
    <property type="component" value="Unassembled WGS sequence"/>
</dbReference>
<dbReference type="STRING" id="1193182.BN11_4500004"/>
<dbReference type="PANTHER" id="PTHR30632">
    <property type="entry name" value="MOLYBDATE-BINDING PERIPLASMIC PROTEIN"/>
    <property type="match status" value="1"/>
</dbReference>
<keyword evidence="4" id="KW-0500">Molybdenum</keyword>
<feature type="chain" id="PRO_5039639058" evidence="5">
    <location>
        <begin position="20"/>
        <end position="272"/>
    </location>
</feature>
<dbReference type="InterPro" id="IPR005950">
    <property type="entry name" value="ModA"/>
</dbReference>
<keyword evidence="3 5" id="KW-0732">Signal</keyword>
<feature type="signal peptide" evidence="5">
    <location>
        <begin position="1"/>
        <end position="19"/>
    </location>
</feature>
<feature type="binding site" evidence="4">
    <location>
        <position position="189"/>
    </location>
    <ligand>
        <name>molybdate</name>
        <dbReference type="ChEBI" id="CHEBI:36264"/>
    </ligand>
</feature>
<evidence type="ECO:0000256" key="4">
    <source>
        <dbReference type="PIRSR" id="PIRSR004846-1"/>
    </source>
</evidence>
<evidence type="ECO:0000256" key="1">
    <source>
        <dbReference type="ARBA" id="ARBA00009175"/>
    </source>
</evidence>
<evidence type="ECO:0000256" key="3">
    <source>
        <dbReference type="ARBA" id="ARBA00022729"/>
    </source>
</evidence>
<feature type="binding site" evidence="4">
    <location>
        <position position="207"/>
    </location>
    <ligand>
        <name>molybdate</name>
        <dbReference type="ChEBI" id="CHEBI:36264"/>
    </ligand>
</feature>
<organism evidence="6 7">
    <name type="scientific">Nostocoides australiense Ben110</name>
    <dbReference type="NCBI Taxonomy" id="1193182"/>
    <lineage>
        <taxon>Bacteria</taxon>
        <taxon>Bacillati</taxon>
        <taxon>Actinomycetota</taxon>
        <taxon>Actinomycetes</taxon>
        <taxon>Micrococcales</taxon>
        <taxon>Intrasporangiaceae</taxon>
        <taxon>Nostocoides</taxon>
    </lineage>
</organism>
<comment type="similarity">
    <text evidence="1">Belongs to the bacterial solute-binding protein ModA family.</text>
</comment>
<dbReference type="GO" id="GO:0030973">
    <property type="term" value="F:molybdate ion binding"/>
    <property type="evidence" value="ECO:0007669"/>
    <property type="project" value="TreeGrafter"/>
</dbReference>
<accession>W6JZ95</accession>
<dbReference type="GO" id="GO:0046872">
    <property type="term" value="F:metal ion binding"/>
    <property type="evidence" value="ECO:0007669"/>
    <property type="project" value="UniProtKB-KW"/>
</dbReference>
<keyword evidence="7" id="KW-1185">Reference proteome</keyword>
<keyword evidence="2 4" id="KW-0479">Metal-binding</keyword>
<sequence>MRALARLTPVVILAAVALAGCGDSSSGSSSAGSTGAGSASGSGSGPVTNGSLTILAAASLRDVFAKLGDQFEADHPGSTVEFSFGPSSGLATQIVEGAPADVFASASAKTMKTAEDAGAVNAPVTFATNSMTIVVPKDNPGTVDDVSDLASKDTTVAVCAKDVPCGAAALTVFEQADLDVTPVSEEVDVAAVLTKVSLGEVDAGLVYVTDAALARDKVTQITLPADVSATTDYPIAVTTESANPTLAQQFVDLVTGTIGQDALKAAGFAPAP</sequence>